<dbReference type="EMBL" id="AGCU01119797">
    <property type="status" value="NOT_ANNOTATED_CDS"/>
    <property type="molecule type" value="Genomic_DNA"/>
</dbReference>
<dbReference type="Ensembl" id="ENSPSIT00000001772.1">
    <property type="protein sequence ID" value="ENSPSIP00000001765.1"/>
    <property type="gene ID" value="ENSPSIG00000001772.1"/>
</dbReference>
<feature type="region of interest" description="Disordered" evidence="1">
    <location>
        <begin position="237"/>
        <end position="534"/>
    </location>
</feature>
<dbReference type="HOGENOM" id="CLU_445214_0_0_1"/>
<dbReference type="STRING" id="13735.ENSPSIP00000001765"/>
<dbReference type="GeneTree" id="ENSGT00730000113359"/>
<name>K7F155_PELSI</name>
<evidence type="ECO:0000313" key="2">
    <source>
        <dbReference type="Ensembl" id="ENSPSIP00000001765.1"/>
    </source>
</evidence>
<evidence type="ECO:0000256" key="1">
    <source>
        <dbReference type="SAM" id="MobiDB-lite"/>
    </source>
</evidence>
<accession>K7F155</accession>
<reference evidence="2" key="3">
    <citation type="submission" date="2025-08" db="UniProtKB">
        <authorList>
            <consortium name="Ensembl"/>
        </authorList>
    </citation>
    <scope>IDENTIFICATION</scope>
</reference>
<reference evidence="3" key="1">
    <citation type="submission" date="2011-10" db="EMBL/GenBank/DDBJ databases">
        <authorList>
            <consortium name="Soft-shell Turtle Genome Consortium"/>
        </authorList>
    </citation>
    <scope>NUCLEOTIDE SEQUENCE [LARGE SCALE GENOMIC DNA]</scope>
    <source>
        <strain evidence="3">Daiwa-1</strain>
    </source>
</reference>
<protein>
    <submittedName>
        <fullName evidence="2">Uncharacterized protein</fullName>
    </submittedName>
</protein>
<organism evidence="2 3">
    <name type="scientific">Pelodiscus sinensis</name>
    <name type="common">Chinese softshell turtle</name>
    <name type="synonym">Trionyx sinensis</name>
    <dbReference type="NCBI Taxonomy" id="13735"/>
    <lineage>
        <taxon>Eukaryota</taxon>
        <taxon>Metazoa</taxon>
        <taxon>Chordata</taxon>
        <taxon>Craniata</taxon>
        <taxon>Vertebrata</taxon>
        <taxon>Euteleostomi</taxon>
        <taxon>Archelosauria</taxon>
        <taxon>Testudinata</taxon>
        <taxon>Testudines</taxon>
        <taxon>Cryptodira</taxon>
        <taxon>Trionychia</taxon>
        <taxon>Trionychidae</taxon>
        <taxon>Pelodiscus</taxon>
    </lineage>
</organism>
<sequence length="614" mass="64649">EGARGDGRAATPRGHWAPPPSYTATQPALRCRHAQRPLGSPSFLHSHAARPALPPRPEATGLPLLPTQPRSPPCAAATPRGHWAPPPSYTATQPALRCRHAQRPLGSPSFLHSHAARPALPPRPEATGLPLLPTQPRSPPCAAATPRGHWAPPPSYTATQPALRCRHAQRPLGSPSFLHSHAARPALPPRPEATGLPLLPTQPRSPPCAAATPRGHWAPPPSYTATQPALRCRHAQRPLGSPSFLHSHAARPALPPRPEATGLPLLPTQPRSPPCAAATPRGHWAPPPSYTATQPALRCRHAQRPLGSPSFLHSHAARPALPPRPEATGLPLLPTQPRSPPCAAATPRGHWAPPPSYTATQPALRCRHAQRPLGSPSFLHSHAARPALPPRPEATGLPLLPTQPRSPPCAAATPRGHWAPPPSYTATQPALRCRHAQRPLGSPSFLHSHAARPALPPRPEATGLPLLPTQPRSPPCAAATPRGHWAPPPSYTATQPALRCRHAQRPLGSPSFLHSHAARPALPPRPEATGLPLLPTQPRSPPCAAATPRGHWAPIKASNQPPCVLCASVYCPKAGPGALFSAPGRAAKISAKTTGRRSLCAVGGEAWCRGQGAQ</sequence>
<reference evidence="2" key="4">
    <citation type="submission" date="2025-09" db="UniProtKB">
        <authorList>
            <consortium name="Ensembl"/>
        </authorList>
    </citation>
    <scope>IDENTIFICATION</scope>
</reference>
<dbReference type="AlphaFoldDB" id="K7F155"/>
<proteinExistence type="predicted"/>
<keyword evidence="3" id="KW-1185">Reference proteome</keyword>
<evidence type="ECO:0000313" key="3">
    <source>
        <dbReference type="Proteomes" id="UP000007267"/>
    </source>
</evidence>
<reference evidence="3" key="2">
    <citation type="journal article" date="2013" name="Nat. Genet.">
        <title>The draft genomes of soft-shell turtle and green sea turtle yield insights into the development and evolution of the turtle-specific body plan.</title>
        <authorList>
            <person name="Wang Z."/>
            <person name="Pascual-Anaya J."/>
            <person name="Zadissa A."/>
            <person name="Li W."/>
            <person name="Niimura Y."/>
            <person name="Huang Z."/>
            <person name="Li C."/>
            <person name="White S."/>
            <person name="Xiong Z."/>
            <person name="Fang D."/>
            <person name="Wang B."/>
            <person name="Ming Y."/>
            <person name="Chen Y."/>
            <person name="Zheng Y."/>
            <person name="Kuraku S."/>
            <person name="Pignatelli M."/>
            <person name="Herrero J."/>
            <person name="Beal K."/>
            <person name="Nozawa M."/>
            <person name="Li Q."/>
            <person name="Wang J."/>
            <person name="Zhang H."/>
            <person name="Yu L."/>
            <person name="Shigenobu S."/>
            <person name="Wang J."/>
            <person name="Liu J."/>
            <person name="Flicek P."/>
            <person name="Searle S."/>
            <person name="Wang J."/>
            <person name="Kuratani S."/>
            <person name="Yin Y."/>
            <person name="Aken B."/>
            <person name="Zhang G."/>
            <person name="Irie N."/>
        </authorList>
    </citation>
    <scope>NUCLEOTIDE SEQUENCE [LARGE SCALE GENOMIC DNA]</scope>
    <source>
        <strain evidence="3">Daiwa-1</strain>
    </source>
</reference>
<feature type="region of interest" description="Disordered" evidence="1">
    <location>
        <begin position="1"/>
        <end position="225"/>
    </location>
</feature>
<dbReference type="OMA" id="TPRGHWA"/>
<dbReference type="Proteomes" id="UP000007267">
    <property type="component" value="Unassembled WGS sequence"/>
</dbReference>